<dbReference type="AlphaFoldDB" id="F8NEA6"/>
<organism evidence="2">
    <name type="scientific">Serpula lacrymans var. lacrymans (strain S7.9)</name>
    <name type="common">Dry rot fungus</name>
    <dbReference type="NCBI Taxonomy" id="578457"/>
    <lineage>
        <taxon>Eukaryota</taxon>
        <taxon>Fungi</taxon>
        <taxon>Dikarya</taxon>
        <taxon>Basidiomycota</taxon>
        <taxon>Agaricomycotina</taxon>
        <taxon>Agaricomycetes</taxon>
        <taxon>Agaricomycetidae</taxon>
        <taxon>Boletales</taxon>
        <taxon>Coniophorineae</taxon>
        <taxon>Serpulaceae</taxon>
        <taxon>Serpula</taxon>
    </lineage>
</organism>
<dbReference type="EMBL" id="GL945428">
    <property type="protein sequence ID" value="EGO30488.1"/>
    <property type="molecule type" value="Genomic_DNA"/>
</dbReference>
<accession>F8NEA6</accession>
<dbReference type="Proteomes" id="UP000008064">
    <property type="component" value="Unassembled WGS sequence"/>
</dbReference>
<dbReference type="OrthoDB" id="2641874at2759"/>
<reference evidence="2" key="1">
    <citation type="journal article" date="2011" name="Science">
        <title>The plant cell wall-decomposing machinery underlies the functional diversity of forest fungi.</title>
        <authorList>
            <person name="Eastwood D.C."/>
            <person name="Floudas D."/>
            <person name="Binder M."/>
            <person name="Majcherczyk A."/>
            <person name="Schneider P."/>
            <person name="Aerts A."/>
            <person name="Asiegbu F.O."/>
            <person name="Baker S.E."/>
            <person name="Barry K."/>
            <person name="Bendiksby M."/>
            <person name="Blumentritt M."/>
            <person name="Coutinho P.M."/>
            <person name="Cullen D."/>
            <person name="de Vries R.P."/>
            <person name="Gathman A."/>
            <person name="Goodell B."/>
            <person name="Henrissat B."/>
            <person name="Ihrmark K."/>
            <person name="Kauserud H."/>
            <person name="Kohler A."/>
            <person name="LaButti K."/>
            <person name="Lapidus A."/>
            <person name="Lavin J.L."/>
            <person name="Lee Y.-H."/>
            <person name="Lindquist E."/>
            <person name="Lilly W."/>
            <person name="Lucas S."/>
            <person name="Morin E."/>
            <person name="Murat C."/>
            <person name="Oguiza J.A."/>
            <person name="Park J."/>
            <person name="Pisabarro A.G."/>
            <person name="Riley R."/>
            <person name="Rosling A."/>
            <person name="Salamov A."/>
            <person name="Schmidt O."/>
            <person name="Schmutz J."/>
            <person name="Skrede I."/>
            <person name="Stenlid J."/>
            <person name="Wiebenga A."/>
            <person name="Xie X."/>
            <person name="Kuees U."/>
            <person name="Hibbett D.S."/>
            <person name="Hoffmeister D."/>
            <person name="Hoegberg N."/>
            <person name="Martin F."/>
            <person name="Grigoriev I.V."/>
            <person name="Watkinson S.C."/>
        </authorList>
    </citation>
    <scope>NUCLEOTIDE SEQUENCE [LARGE SCALE GENOMIC DNA]</scope>
    <source>
        <strain evidence="2">S7.9</strain>
    </source>
</reference>
<protein>
    <submittedName>
        <fullName evidence="1">Uncharacterized protein</fullName>
    </submittedName>
</protein>
<name>F8NEA6_SERL9</name>
<evidence type="ECO:0000313" key="2">
    <source>
        <dbReference type="Proteomes" id="UP000008064"/>
    </source>
</evidence>
<evidence type="ECO:0000313" key="1">
    <source>
        <dbReference type="EMBL" id="EGO30488.1"/>
    </source>
</evidence>
<dbReference type="HOGENOM" id="CLU_056788_9_0_1"/>
<gene>
    <name evidence="1" type="ORF">SERLADRAFT_432052</name>
</gene>
<dbReference type="InterPro" id="IPR009057">
    <property type="entry name" value="Homeodomain-like_sf"/>
</dbReference>
<dbReference type="KEGG" id="sla:SERLADRAFT_432052"/>
<dbReference type="GeneID" id="18813899"/>
<dbReference type="SUPFAM" id="SSF46689">
    <property type="entry name" value="Homeodomain-like"/>
    <property type="match status" value="1"/>
</dbReference>
<proteinExistence type="predicted"/>
<dbReference type="RefSeq" id="XP_007312372.1">
    <property type="nucleotide sequence ID" value="XM_007312310.1"/>
</dbReference>
<sequence>MSYGNQQHIPAKELIATMSAQLTCTAIACVTGVSAQTVRQIWELWQETGTVQQIPDKQWRHRLLNALDIVYLTGCIDQTPDIQLAELQAILYQECGILASEITISRALH</sequence>